<comment type="caution">
    <text evidence="1">The sequence shown here is derived from an EMBL/GenBank/DDBJ whole genome shotgun (WGS) entry which is preliminary data.</text>
</comment>
<dbReference type="AlphaFoldDB" id="A0A0F9BSZ5"/>
<dbReference type="EMBL" id="LAZR01050382">
    <property type="protein sequence ID" value="KKK87481.1"/>
    <property type="molecule type" value="Genomic_DNA"/>
</dbReference>
<proteinExistence type="predicted"/>
<organism evidence="1">
    <name type="scientific">marine sediment metagenome</name>
    <dbReference type="NCBI Taxonomy" id="412755"/>
    <lineage>
        <taxon>unclassified sequences</taxon>
        <taxon>metagenomes</taxon>
        <taxon>ecological metagenomes</taxon>
    </lineage>
</organism>
<sequence>MMKEIEEHYKQGLMPIDDFLNYYYSYPGGIILTPCAPLNVSNEKLIVKDISEEINNRFEILDL</sequence>
<name>A0A0F9BSZ5_9ZZZZ</name>
<reference evidence="1" key="1">
    <citation type="journal article" date="2015" name="Nature">
        <title>Complex archaea that bridge the gap between prokaryotes and eukaryotes.</title>
        <authorList>
            <person name="Spang A."/>
            <person name="Saw J.H."/>
            <person name="Jorgensen S.L."/>
            <person name="Zaremba-Niedzwiedzka K."/>
            <person name="Martijn J."/>
            <person name="Lind A.E."/>
            <person name="van Eijk R."/>
            <person name="Schleper C."/>
            <person name="Guy L."/>
            <person name="Ettema T.J."/>
        </authorList>
    </citation>
    <scope>NUCLEOTIDE SEQUENCE</scope>
</reference>
<accession>A0A0F9BSZ5</accession>
<protein>
    <submittedName>
        <fullName evidence="1">Uncharacterized protein</fullName>
    </submittedName>
</protein>
<evidence type="ECO:0000313" key="1">
    <source>
        <dbReference type="EMBL" id="KKK87481.1"/>
    </source>
</evidence>
<gene>
    <name evidence="1" type="ORF">LCGC14_2752810</name>
</gene>